<evidence type="ECO:0000313" key="2">
    <source>
        <dbReference type="EMBL" id="PYF05291.1"/>
    </source>
</evidence>
<gene>
    <name evidence="2" type="ORF">BJ122_10128</name>
</gene>
<feature type="compositionally biased region" description="Basic and acidic residues" evidence="1">
    <location>
        <begin position="1"/>
        <end position="10"/>
    </location>
</feature>
<organism evidence="2 3">
    <name type="scientific">Rhodopseudomonas faecalis</name>
    <dbReference type="NCBI Taxonomy" id="99655"/>
    <lineage>
        <taxon>Bacteria</taxon>
        <taxon>Pseudomonadati</taxon>
        <taxon>Pseudomonadota</taxon>
        <taxon>Alphaproteobacteria</taxon>
        <taxon>Hyphomicrobiales</taxon>
        <taxon>Nitrobacteraceae</taxon>
        <taxon>Rhodopseudomonas</taxon>
    </lineage>
</organism>
<feature type="region of interest" description="Disordered" evidence="1">
    <location>
        <begin position="1"/>
        <end position="26"/>
    </location>
</feature>
<dbReference type="AlphaFoldDB" id="A0A318TK78"/>
<evidence type="ECO:0000313" key="3">
    <source>
        <dbReference type="Proteomes" id="UP000248148"/>
    </source>
</evidence>
<accession>A0A318TK78</accession>
<keyword evidence="3" id="KW-1185">Reference proteome</keyword>
<name>A0A318TK78_9BRAD</name>
<sequence length="79" mass="8674">MRGHLREVEPHGNAPSPGLLRNPTSPRLRGEVRLRSRSSLDHFSAFLARGSGSVPMNLHRIPSITSSAPPPIEVSRESR</sequence>
<protein>
    <submittedName>
        <fullName evidence="2">Uncharacterized protein</fullName>
    </submittedName>
</protein>
<dbReference type="Proteomes" id="UP000248148">
    <property type="component" value="Unassembled WGS sequence"/>
</dbReference>
<evidence type="ECO:0000256" key="1">
    <source>
        <dbReference type="SAM" id="MobiDB-lite"/>
    </source>
</evidence>
<proteinExistence type="predicted"/>
<dbReference type="EMBL" id="QJTI01000001">
    <property type="protein sequence ID" value="PYF05291.1"/>
    <property type="molecule type" value="Genomic_DNA"/>
</dbReference>
<comment type="caution">
    <text evidence="2">The sequence shown here is derived from an EMBL/GenBank/DDBJ whole genome shotgun (WGS) entry which is preliminary data.</text>
</comment>
<reference evidence="2 3" key="1">
    <citation type="submission" date="2018-06" db="EMBL/GenBank/DDBJ databases">
        <title>Genomic Encyclopedia of Archaeal and Bacterial Type Strains, Phase II (KMG-II): from individual species to whole genera.</title>
        <authorList>
            <person name="Goeker M."/>
        </authorList>
    </citation>
    <scope>NUCLEOTIDE SEQUENCE [LARGE SCALE GENOMIC DNA]</scope>
    <source>
        <strain evidence="2 3">JCM 11668</strain>
    </source>
</reference>